<organism evidence="2 3">
    <name type="scientific">Natronoglycomyces albus</name>
    <dbReference type="NCBI Taxonomy" id="2811108"/>
    <lineage>
        <taxon>Bacteria</taxon>
        <taxon>Bacillati</taxon>
        <taxon>Actinomycetota</taxon>
        <taxon>Actinomycetes</taxon>
        <taxon>Glycomycetales</taxon>
        <taxon>Glycomycetaceae</taxon>
        <taxon>Natronoglycomyces</taxon>
    </lineage>
</organism>
<dbReference type="AlphaFoldDB" id="A0A895XI12"/>
<keyword evidence="1" id="KW-1133">Transmembrane helix</keyword>
<dbReference type="KEGG" id="nav:JQS30_00505"/>
<feature type="transmembrane region" description="Helical" evidence="1">
    <location>
        <begin position="50"/>
        <end position="71"/>
    </location>
</feature>
<keyword evidence="3" id="KW-1185">Reference proteome</keyword>
<proteinExistence type="predicted"/>
<sequence>MSALSQVRASGRRRSFLPAPMRVARFAGFAKTGPRRGENGAAPASPARRFVSTIAFAAFAVAGGAFMWAAAATAHEGDTDGLVQLSGILGEAPALGPGIDSPADGAALLVAHNKDQPGGSVFIAANEPDEVSGLISGSKLDEAGGVPGERDSGVSTAGATIAEQMRIDVSDVDGLLADSGVLSEGTLLEAVPMVELPLEQPDGTSIFDSLDLAAVAPSGSAFEQLPADVISPARGTDSVVDNGLFDSFSVDLDTVFGQQATAVLQHVLPAGSNATATWNHNPSGAVANGLALRAAGDFDESAPKPEPAPRLDVWPGDVDRESVPALGQLWELTSEHRGGFNLDFNRESAPFRGVATPTGSLAGAGSAMGGELNPSSLAVHFARGADSDVVLQPGQMARAHASEYLTSPSFSPD</sequence>
<reference evidence="2" key="1">
    <citation type="submission" date="2021-02" db="EMBL/GenBank/DDBJ databases">
        <title>Natronoglycomyces albus gen. nov., sp. nov, a haloalkaliphilic actinobacterium from a soda solonchak soil.</title>
        <authorList>
            <person name="Sorokin D.Y."/>
            <person name="Khijniak T.V."/>
            <person name="Zakharycheva A.P."/>
            <person name="Boueva O.V."/>
            <person name="Ariskina E.V."/>
            <person name="Hahnke R.L."/>
            <person name="Bunk B."/>
            <person name="Sproer C."/>
            <person name="Schumann P."/>
            <person name="Evtushenko L.I."/>
            <person name="Kublanov I.V."/>
        </authorList>
    </citation>
    <scope>NUCLEOTIDE SEQUENCE</scope>
    <source>
        <strain evidence="2">DSM 106290</strain>
    </source>
</reference>
<dbReference type="EMBL" id="CP070496">
    <property type="protein sequence ID" value="QSB05461.1"/>
    <property type="molecule type" value="Genomic_DNA"/>
</dbReference>
<evidence type="ECO:0000313" key="2">
    <source>
        <dbReference type="EMBL" id="QSB05461.1"/>
    </source>
</evidence>
<gene>
    <name evidence="2" type="ORF">JQS30_00505</name>
</gene>
<protein>
    <submittedName>
        <fullName evidence="2">Uncharacterized protein</fullName>
    </submittedName>
</protein>
<dbReference type="Proteomes" id="UP000662939">
    <property type="component" value="Chromosome"/>
</dbReference>
<keyword evidence="1" id="KW-0472">Membrane</keyword>
<dbReference type="RefSeq" id="WP_213171469.1">
    <property type="nucleotide sequence ID" value="NZ_CP070496.1"/>
</dbReference>
<keyword evidence="1" id="KW-0812">Transmembrane</keyword>
<evidence type="ECO:0000256" key="1">
    <source>
        <dbReference type="SAM" id="Phobius"/>
    </source>
</evidence>
<accession>A0A895XI12</accession>
<evidence type="ECO:0000313" key="3">
    <source>
        <dbReference type="Proteomes" id="UP000662939"/>
    </source>
</evidence>
<name>A0A895XI12_9ACTN</name>